<organism evidence="8 9">
    <name type="scientific">[Candida] railenensis</name>
    <dbReference type="NCBI Taxonomy" id="45579"/>
    <lineage>
        <taxon>Eukaryota</taxon>
        <taxon>Fungi</taxon>
        <taxon>Dikarya</taxon>
        <taxon>Ascomycota</taxon>
        <taxon>Saccharomycotina</taxon>
        <taxon>Pichiomycetes</taxon>
        <taxon>Debaryomycetaceae</taxon>
        <taxon>Kurtzmaniella</taxon>
    </lineage>
</organism>
<dbReference type="FunFam" id="3.30.70.330:FF:000505">
    <property type="entry name" value="Splicing factor 3B subunit 4"/>
    <property type="match status" value="1"/>
</dbReference>
<evidence type="ECO:0000313" key="9">
    <source>
        <dbReference type="Proteomes" id="UP000837801"/>
    </source>
</evidence>
<dbReference type="PROSITE" id="PS50102">
    <property type="entry name" value="RRM"/>
    <property type="match status" value="2"/>
</dbReference>
<keyword evidence="9" id="KW-1185">Reference proteome</keyword>
<dbReference type="PANTHER" id="PTHR48030:SF3">
    <property type="entry name" value="SPLICING FACTOR 3B SUBUNIT 4"/>
    <property type="match status" value="1"/>
</dbReference>
<protein>
    <submittedName>
        <fullName evidence="8">Protein Hsh49p</fullName>
    </submittedName>
</protein>
<accession>A0A9P0QMK2</accession>
<evidence type="ECO:0000313" key="8">
    <source>
        <dbReference type="EMBL" id="CAH2351476.1"/>
    </source>
</evidence>
<dbReference type="AlphaFoldDB" id="A0A9P0QMK2"/>
<dbReference type="PANTHER" id="PTHR48030">
    <property type="entry name" value="SPLICING FACTOR 3B SUBUNIT 4"/>
    <property type="match status" value="1"/>
</dbReference>
<reference evidence="8" key="1">
    <citation type="submission" date="2022-03" db="EMBL/GenBank/DDBJ databases">
        <authorList>
            <person name="Legras J.-L."/>
            <person name="Devillers H."/>
            <person name="Grondin C."/>
        </authorList>
    </citation>
    <scope>NUCLEOTIDE SEQUENCE</scope>
    <source>
        <strain evidence="8">CLIB 1423</strain>
    </source>
</reference>
<dbReference type="EMBL" id="CAKXYY010000003">
    <property type="protein sequence ID" value="CAH2351476.1"/>
    <property type="molecule type" value="Genomic_DNA"/>
</dbReference>
<dbReference type="InterPro" id="IPR000504">
    <property type="entry name" value="RRM_dom"/>
</dbReference>
<keyword evidence="4 6" id="KW-0694">RNA-binding</keyword>
<dbReference type="GO" id="GO:0071011">
    <property type="term" value="C:precatalytic spliceosome"/>
    <property type="evidence" value="ECO:0007669"/>
    <property type="project" value="TreeGrafter"/>
</dbReference>
<dbReference type="SUPFAM" id="SSF54928">
    <property type="entry name" value="RNA-binding domain, RBD"/>
    <property type="match status" value="1"/>
</dbReference>
<dbReference type="InterPro" id="IPR035979">
    <property type="entry name" value="RBD_domain_sf"/>
</dbReference>
<evidence type="ECO:0000256" key="1">
    <source>
        <dbReference type="ARBA" id="ARBA00004123"/>
    </source>
</evidence>
<dbReference type="GO" id="GO:0048026">
    <property type="term" value="P:positive regulation of mRNA splicing, via spliceosome"/>
    <property type="evidence" value="ECO:0007669"/>
    <property type="project" value="TreeGrafter"/>
</dbReference>
<feature type="domain" description="RRM" evidence="7">
    <location>
        <begin position="16"/>
        <end position="94"/>
    </location>
</feature>
<gene>
    <name evidence="8" type="ORF">CLIB1423_03S07162</name>
</gene>
<evidence type="ECO:0000256" key="2">
    <source>
        <dbReference type="ARBA" id="ARBA00008363"/>
    </source>
</evidence>
<comment type="subcellular location">
    <subcellularLocation>
        <location evidence="1">Nucleus</location>
    </subcellularLocation>
</comment>
<comment type="similarity">
    <text evidence="2">Belongs to the SF3B4 family.</text>
</comment>
<dbReference type="GO" id="GO:0005730">
    <property type="term" value="C:nucleolus"/>
    <property type="evidence" value="ECO:0007669"/>
    <property type="project" value="TreeGrafter"/>
</dbReference>
<dbReference type="Proteomes" id="UP000837801">
    <property type="component" value="Unassembled WGS sequence"/>
</dbReference>
<dbReference type="InterPro" id="IPR052084">
    <property type="entry name" value="SF3B4_spliceosome_assoc"/>
</dbReference>
<dbReference type="Pfam" id="PF00076">
    <property type="entry name" value="RRM_1"/>
    <property type="match status" value="2"/>
</dbReference>
<name>A0A9P0QMK2_9ASCO</name>
<evidence type="ECO:0000256" key="5">
    <source>
        <dbReference type="ARBA" id="ARBA00023242"/>
    </source>
</evidence>
<evidence type="ECO:0000259" key="7">
    <source>
        <dbReference type="PROSITE" id="PS50102"/>
    </source>
</evidence>
<evidence type="ECO:0000256" key="4">
    <source>
        <dbReference type="ARBA" id="ARBA00022884"/>
    </source>
</evidence>
<feature type="domain" description="RRM" evidence="7">
    <location>
        <begin position="132"/>
        <end position="210"/>
    </location>
</feature>
<dbReference type="GO" id="GO:0003723">
    <property type="term" value="F:RNA binding"/>
    <property type="evidence" value="ECO:0007669"/>
    <property type="project" value="UniProtKB-UniRule"/>
</dbReference>
<dbReference type="SMART" id="SM00360">
    <property type="entry name" value="RRM"/>
    <property type="match status" value="2"/>
</dbReference>
<sequence length="247" mass="27921">MNVFKRPLDSDRNVKATIYVGNLDPQVTELLLFELLIQFAPIKSLNFPKDRILKSHQGYGFAEFRSVEDAEYVLEVAKGVRLFGKTLKINKTEQNNGTGSAAAKVNQLQKQKYQQLNSFTSSSSNNLLDVGAKLFINNLNPLIDEQFLSDTFSKFGTLIRPPILLRNERGESKGHGFLSFEDFEVSDRVIEKMNGGILMNQKVEISYAFKDEVSSNGKRVRHGDRTERILAENAKSNNLIKEEGDKK</sequence>
<dbReference type="OrthoDB" id="10259687at2759"/>
<evidence type="ECO:0000256" key="6">
    <source>
        <dbReference type="PROSITE-ProRule" id="PRU00176"/>
    </source>
</evidence>
<keyword evidence="5" id="KW-0539">Nucleus</keyword>
<keyword evidence="3" id="KW-0677">Repeat</keyword>
<proteinExistence type="inferred from homology"/>
<evidence type="ECO:0000256" key="3">
    <source>
        <dbReference type="ARBA" id="ARBA00022737"/>
    </source>
</evidence>
<dbReference type="InterPro" id="IPR012677">
    <property type="entry name" value="Nucleotide-bd_a/b_plait_sf"/>
</dbReference>
<dbReference type="Gene3D" id="3.30.70.330">
    <property type="match status" value="2"/>
</dbReference>
<comment type="caution">
    <text evidence="8">The sequence shown here is derived from an EMBL/GenBank/DDBJ whole genome shotgun (WGS) entry which is preliminary data.</text>
</comment>